<feature type="domain" description="Cytochrome oxidase subunit II transmembrane region profile" evidence="18">
    <location>
        <begin position="1"/>
        <end position="91"/>
    </location>
</feature>
<dbReference type="PANTHER" id="PTHR22888">
    <property type="entry name" value="CYTOCHROME C OXIDASE, SUBUNIT II"/>
    <property type="match status" value="1"/>
</dbReference>
<feature type="transmembrane region" description="Helical" evidence="16">
    <location>
        <begin position="67"/>
        <end position="87"/>
    </location>
</feature>
<evidence type="ECO:0000256" key="8">
    <source>
        <dbReference type="ARBA" id="ARBA00022842"/>
    </source>
</evidence>
<evidence type="ECO:0000256" key="6">
    <source>
        <dbReference type="ARBA" id="ARBA00022692"/>
    </source>
</evidence>
<proteinExistence type="inferred from homology"/>
<reference evidence="19" key="1">
    <citation type="journal article" date="2017" name="Mar. Genomics">
        <title>Updated mitochondrial phylogeny of Pteriomorph and Heterodont Bivalvia, including deep-sea chemosymbiotic Bathymodiolus mussels, vesicomyid clams and the thyasirid clam Conchocele cf. bisecta.</title>
        <authorList>
            <person name="Ozawa G."/>
            <person name="Shimamura S."/>
            <person name="Takaki Y."/>
            <person name="Yokobori S."/>
            <person name="Ohara Y."/>
            <person name="Takishita K."/>
            <person name="Maruyama T."/>
            <person name="Fujikura K."/>
            <person name="Yoshida T."/>
        </authorList>
    </citation>
    <scope>NUCLEOTIDE SEQUENCE</scope>
</reference>
<evidence type="ECO:0000256" key="15">
    <source>
        <dbReference type="RuleBase" id="RU000457"/>
    </source>
</evidence>
<keyword evidence="13 15" id="KW-0472">Membrane</keyword>
<evidence type="ECO:0000259" key="17">
    <source>
        <dbReference type="PROSITE" id="PS50857"/>
    </source>
</evidence>
<name>A0A1B4WR51_9BIVA</name>
<evidence type="ECO:0000256" key="12">
    <source>
        <dbReference type="ARBA" id="ARBA00023008"/>
    </source>
</evidence>
<comment type="function">
    <text evidence="15">Component of the cytochrome c oxidase, the last enzyme in the mitochondrial electron transport chain which drives oxidative phosphorylation. The respiratory chain contains 3 multisubunit complexes succinate dehydrogenase (complex II, CII), ubiquinol-cytochrome c oxidoreductase (cytochrome b-c1 complex, complex III, CIII) and cytochrome c oxidase (complex IV, CIV), that cooperate to transfer electrons derived from NADH and succinate to molecular oxygen, creating an electrochemical gradient over the inner membrane that drives transmembrane transport and the ATP synthase. Cytochrome c oxidase is the component of the respiratory chain that catalyzes the reduction of oxygen to water. Electrons originating from reduced cytochrome c in the intermembrane space (IMS) are transferred via the dinuclear copper A center (CU(A)) of subunit 2 and heme A of subunit 1 to the active site in subunit 1, a binuclear center (BNC) formed by heme A3 and copper B (CU(B)). The BNC reduces molecular oxygen to 2 water molecules using 4 electrons from cytochrome c in the IMS and 4 protons from the mitochondrial matrix.</text>
</comment>
<organism evidence="19">
    <name type="scientific">Bathymodiolus japonicus</name>
    <dbReference type="NCBI Taxonomy" id="220391"/>
    <lineage>
        <taxon>Eukaryota</taxon>
        <taxon>Metazoa</taxon>
        <taxon>Spiralia</taxon>
        <taxon>Lophotrochozoa</taxon>
        <taxon>Mollusca</taxon>
        <taxon>Bivalvia</taxon>
        <taxon>Autobranchia</taxon>
        <taxon>Pteriomorphia</taxon>
        <taxon>Mytilida</taxon>
        <taxon>Mytiloidea</taxon>
        <taxon>Mytilidae</taxon>
        <taxon>Bathymodiolinae</taxon>
        <taxon>Bathymodiolus</taxon>
    </lineage>
</organism>
<dbReference type="PRINTS" id="PR01166">
    <property type="entry name" value="CYCOXIDASEII"/>
</dbReference>
<comment type="cofactor">
    <cofactor evidence="15">
        <name>Cu cation</name>
        <dbReference type="ChEBI" id="CHEBI:23378"/>
    </cofactor>
    <text evidence="15">Binds a copper A center.</text>
</comment>
<dbReference type="SUPFAM" id="SSF49503">
    <property type="entry name" value="Cupredoxins"/>
    <property type="match status" value="1"/>
</dbReference>
<keyword evidence="15 19" id="KW-0496">Mitochondrion</keyword>
<dbReference type="InterPro" id="IPR001505">
    <property type="entry name" value="Copper_CuA"/>
</dbReference>
<evidence type="ECO:0000256" key="16">
    <source>
        <dbReference type="SAM" id="Phobius"/>
    </source>
</evidence>
<dbReference type="GO" id="GO:0004129">
    <property type="term" value="F:cytochrome-c oxidase activity"/>
    <property type="evidence" value="ECO:0007669"/>
    <property type="project" value="UniProtKB-EC"/>
</dbReference>
<evidence type="ECO:0000256" key="5">
    <source>
        <dbReference type="ARBA" id="ARBA00022660"/>
    </source>
</evidence>
<gene>
    <name evidence="19" type="primary">COX2</name>
</gene>
<keyword evidence="12 15" id="KW-0186">Copper</keyword>
<evidence type="ECO:0000313" key="19">
    <source>
        <dbReference type="EMBL" id="BAV25046.1"/>
    </source>
</evidence>
<keyword evidence="15" id="KW-0999">Mitochondrion inner membrane</keyword>
<keyword evidence="5 15" id="KW-0679">Respiratory chain</keyword>
<evidence type="ECO:0000256" key="4">
    <source>
        <dbReference type="ARBA" id="ARBA00022448"/>
    </source>
</evidence>
<dbReference type="Gene3D" id="1.10.287.90">
    <property type="match status" value="1"/>
</dbReference>
<dbReference type="GO" id="GO:0005507">
    <property type="term" value="F:copper ion binding"/>
    <property type="evidence" value="ECO:0007669"/>
    <property type="project" value="InterPro"/>
</dbReference>
<accession>A0A1B4WR51</accession>
<dbReference type="GO" id="GO:0005743">
    <property type="term" value="C:mitochondrial inner membrane"/>
    <property type="evidence" value="ECO:0007669"/>
    <property type="project" value="UniProtKB-SubCell"/>
</dbReference>
<keyword evidence="8" id="KW-0460">Magnesium</keyword>
<evidence type="ECO:0000256" key="1">
    <source>
        <dbReference type="ARBA" id="ARBA00004141"/>
    </source>
</evidence>
<dbReference type="EMBL" id="AP014560">
    <property type="protein sequence ID" value="BAV25046.1"/>
    <property type="molecule type" value="Genomic_DNA"/>
</dbReference>
<evidence type="ECO:0000256" key="13">
    <source>
        <dbReference type="ARBA" id="ARBA00023136"/>
    </source>
</evidence>
<dbReference type="InterPro" id="IPR011759">
    <property type="entry name" value="Cyt_c_oxidase_su2_TM_dom"/>
</dbReference>
<comment type="subcellular location">
    <subcellularLocation>
        <location evidence="1">Membrane</location>
        <topology evidence="1">Multi-pass membrane protein</topology>
    </subcellularLocation>
    <subcellularLocation>
        <location evidence="15">Mitochondrion inner membrane</location>
        <topology evidence="15">Multi-pass membrane protein</topology>
    </subcellularLocation>
</comment>
<dbReference type="AlphaFoldDB" id="A0A1B4WR51"/>
<keyword evidence="6 15" id="KW-0812">Transmembrane</keyword>
<geneLocation type="mitochondrion" evidence="19"/>
<evidence type="ECO:0000259" key="18">
    <source>
        <dbReference type="PROSITE" id="PS50999"/>
    </source>
</evidence>
<dbReference type="InterPro" id="IPR002429">
    <property type="entry name" value="CcO_II-like_C"/>
</dbReference>
<sequence>MPLWGSFSFQDCYYHIGEYLGLFHEGVMCLMVFILSVVLYGVGWVFSSGSSFRYLREAQAVETAWTIIPSVCLVCVAIPSMHLLYVMDEIGNPKFCFKAIGHQWFWSYEFMGDQEDVLGFDSFMEREMDSGYRLLDVDQRMVAPANTGIRCMVSSADVIHSFALPGCMLKVDAIPGRVNEVPMTVNMCGVLYGQCSEICGANHSFMPIVIEFIHPRVYNLWHWAAVESFDIKVL</sequence>
<evidence type="ECO:0000256" key="14">
    <source>
        <dbReference type="ARBA" id="ARBA00049512"/>
    </source>
</evidence>
<dbReference type="InterPro" id="IPR045187">
    <property type="entry name" value="CcO_II"/>
</dbReference>
<evidence type="ECO:0000256" key="11">
    <source>
        <dbReference type="ARBA" id="ARBA00022989"/>
    </source>
</evidence>
<keyword evidence="11 16" id="KW-1133">Transmembrane helix</keyword>
<comment type="catalytic activity">
    <reaction evidence="14">
        <text>4 Fe(II)-[cytochrome c] + O2 + 8 H(+)(in) = 4 Fe(III)-[cytochrome c] + 2 H2O + 4 H(+)(out)</text>
        <dbReference type="Rhea" id="RHEA:11436"/>
        <dbReference type="Rhea" id="RHEA-COMP:10350"/>
        <dbReference type="Rhea" id="RHEA-COMP:14399"/>
        <dbReference type="ChEBI" id="CHEBI:15377"/>
        <dbReference type="ChEBI" id="CHEBI:15378"/>
        <dbReference type="ChEBI" id="CHEBI:15379"/>
        <dbReference type="ChEBI" id="CHEBI:29033"/>
        <dbReference type="ChEBI" id="CHEBI:29034"/>
        <dbReference type="EC" id="7.1.1.9"/>
    </reaction>
    <physiologicalReaction direction="left-to-right" evidence="14">
        <dbReference type="Rhea" id="RHEA:11437"/>
    </physiologicalReaction>
</comment>
<keyword evidence="10 15" id="KW-0249">Electron transport</keyword>
<comment type="similarity">
    <text evidence="2 15">Belongs to the cytochrome c oxidase subunit 2 family.</text>
</comment>
<dbReference type="PROSITE" id="PS50857">
    <property type="entry name" value="COX2_CUA"/>
    <property type="match status" value="1"/>
</dbReference>
<dbReference type="PANTHER" id="PTHR22888:SF9">
    <property type="entry name" value="CYTOCHROME C OXIDASE SUBUNIT 2"/>
    <property type="match status" value="1"/>
</dbReference>
<evidence type="ECO:0000256" key="3">
    <source>
        <dbReference type="ARBA" id="ARBA00015946"/>
    </source>
</evidence>
<evidence type="ECO:0000256" key="7">
    <source>
        <dbReference type="ARBA" id="ARBA00022723"/>
    </source>
</evidence>
<dbReference type="SUPFAM" id="SSF81464">
    <property type="entry name" value="Cytochrome c oxidase subunit II-like, transmembrane region"/>
    <property type="match status" value="1"/>
</dbReference>
<dbReference type="Gene3D" id="2.60.40.420">
    <property type="entry name" value="Cupredoxins - blue copper proteins"/>
    <property type="match status" value="1"/>
</dbReference>
<keyword evidence="4 15" id="KW-0813">Transport</keyword>
<evidence type="ECO:0000256" key="2">
    <source>
        <dbReference type="ARBA" id="ARBA00007866"/>
    </source>
</evidence>
<evidence type="ECO:0000256" key="9">
    <source>
        <dbReference type="ARBA" id="ARBA00022967"/>
    </source>
</evidence>
<dbReference type="GO" id="GO:0042773">
    <property type="term" value="P:ATP synthesis coupled electron transport"/>
    <property type="evidence" value="ECO:0007669"/>
    <property type="project" value="TreeGrafter"/>
</dbReference>
<keyword evidence="9" id="KW-1278">Translocase</keyword>
<dbReference type="InterPro" id="IPR036257">
    <property type="entry name" value="Cyt_c_oxidase_su2_TM_sf"/>
</dbReference>
<keyword evidence="7 15" id="KW-0479">Metal-binding</keyword>
<protein>
    <recommendedName>
        <fullName evidence="3 15">Cytochrome c oxidase subunit 2</fullName>
    </recommendedName>
</protein>
<evidence type="ECO:0000256" key="10">
    <source>
        <dbReference type="ARBA" id="ARBA00022982"/>
    </source>
</evidence>
<dbReference type="Pfam" id="PF02790">
    <property type="entry name" value="COX2_TM"/>
    <property type="match status" value="1"/>
</dbReference>
<dbReference type="Pfam" id="PF00116">
    <property type="entry name" value="COX2"/>
    <property type="match status" value="1"/>
</dbReference>
<dbReference type="PROSITE" id="PS50999">
    <property type="entry name" value="COX2_TM"/>
    <property type="match status" value="1"/>
</dbReference>
<feature type="domain" description="Cytochrome oxidase subunit II copper A binding" evidence="17">
    <location>
        <begin position="92"/>
        <end position="224"/>
    </location>
</feature>
<dbReference type="InterPro" id="IPR008972">
    <property type="entry name" value="Cupredoxin"/>
</dbReference>
<feature type="transmembrane region" description="Helical" evidence="16">
    <location>
        <begin position="20"/>
        <end position="46"/>
    </location>
</feature>
<dbReference type="PROSITE" id="PS00078">
    <property type="entry name" value="COX2"/>
    <property type="match status" value="1"/>
</dbReference>